<dbReference type="AlphaFoldDB" id="A0A1Q3A5N0"/>
<dbReference type="InterPro" id="IPR050613">
    <property type="entry name" value="Sec_Metabolite_Reg"/>
</dbReference>
<keyword evidence="2" id="KW-0479">Metal-binding</keyword>
<comment type="caution">
    <text evidence="7">The sequence shown here is derived from an EMBL/GenBank/DDBJ whole genome shotgun (WGS) entry which is preliminary data.</text>
</comment>
<dbReference type="GO" id="GO:0000981">
    <property type="term" value="F:DNA-binding transcription factor activity, RNA polymerase II-specific"/>
    <property type="evidence" value="ECO:0007669"/>
    <property type="project" value="InterPro"/>
</dbReference>
<comment type="subcellular location">
    <subcellularLocation>
        <location evidence="1">Nucleus</location>
    </subcellularLocation>
</comment>
<evidence type="ECO:0000256" key="3">
    <source>
        <dbReference type="ARBA" id="ARBA00022833"/>
    </source>
</evidence>
<dbReference type="GO" id="GO:0005634">
    <property type="term" value="C:nucleus"/>
    <property type="evidence" value="ECO:0007669"/>
    <property type="project" value="UniProtKB-SubCell"/>
</dbReference>
<dbReference type="OrthoDB" id="5121955at2759"/>
<dbReference type="GO" id="GO:0008270">
    <property type="term" value="F:zinc ion binding"/>
    <property type="evidence" value="ECO:0007669"/>
    <property type="project" value="InterPro"/>
</dbReference>
<dbReference type="CDD" id="cd12148">
    <property type="entry name" value="fungal_TF_MHR"/>
    <property type="match status" value="1"/>
</dbReference>
<organism evidence="7 8">
    <name type="scientific">Zygosaccharomyces rouxii</name>
    <dbReference type="NCBI Taxonomy" id="4956"/>
    <lineage>
        <taxon>Eukaryota</taxon>
        <taxon>Fungi</taxon>
        <taxon>Dikarya</taxon>
        <taxon>Ascomycota</taxon>
        <taxon>Saccharomycotina</taxon>
        <taxon>Saccharomycetes</taxon>
        <taxon>Saccharomycetales</taxon>
        <taxon>Saccharomycetaceae</taxon>
        <taxon>Zygosaccharomyces</taxon>
    </lineage>
</organism>
<dbReference type="GO" id="GO:0003677">
    <property type="term" value="F:DNA binding"/>
    <property type="evidence" value="ECO:0007669"/>
    <property type="project" value="InterPro"/>
</dbReference>
<dbReference type="InterPro" id="IPR007219">
    <property type="entry name" value="XnlR_reg_dom"/>
</dbReference>
<dbReference type="SUPFAM" id="SSF57701">
    <property type="entry name" value="Zn2/Cys6 DNA-binding domain"/>
    <property type="match status" value="1"/>
</dbReference>
<evidence type="ECO:0000259" key="6">
    <source>
        <dbReference type="PROSITE" id="PS50048"/>
    </source>
</evidence>
<proteinExistence type="predicted"/>
<accession>A0A1Q3A5N0</accession>
<dbReference type="GO" id="GO:0006351">
    <property type="term" value="P:DNA-templated transcription"/>
    <property type="evidence" value="ECO:0007669"/>
    <property type="project" value="InterPro"/>
</dbReference>
<dbReference type="EMBL" id="BDGX01000030">
    <property type="protein sequence ID" value="GAV51012.1"/>
    <property type="molecule type" value="Genomic_DNA"/>
</dbReference>
<evidence type="ECO:0000256" key="2">
    <source>
        <dbReference type="ARBA" id="ARBA00022723"/>
    </source>
</evidence>
<gene>
    <name evidence="7" type="ORF">ZYGR_0AD01950</name>
</gene>
<dbReference type="CDD" id="cd00067">
    <property type="entry name" value="GAL4"/>
    <property type="match status" value="1"/>
</dbReference>
<dbReference type="OMA" id="GSTVMQY"/>
<evidence type="ECO:0000256" key="5">
    <source>
        <dbReference type="SAM" id="Phobius"/>
    </source>
</evidence>
<evidence type="ECO:0000313" key="8">
    <source>
        <dbReference type="Proteomes" id="UP000187013"/>
    </source>
</evidence>
<dbReference type="Proteomes" id="UP000187013">
    <property type="component" value="Unassembled WGS sequence"/>
</dbReference>
<keyword evidence="5" id="KW-0472">Membrane</keyword>
<dbReference type="PROSITE" id="PS50048">
    <property type="entry name" value="ZN2_CY6_FUNGAL_2"/>
    <property type="match status" value="1"/>
</dbReference>
<feature type="domain" description="Zn(2)-C6 fungal-type" evidence="6">
    <location>
        <begin position="14"/>
        <end position="45"/>
    </location>
</feature>
<evidence type="ECO:0000256" key="4">
    <source>
        <dbReference type="ARBA" id="ARBA00023242"/>
    </source>
</evidence>
<dbReference type="Pfam" id="PF04082">
    <property type="entry name" value="Fungal_trans"/>
    <property type="match status" value="1"/>
</dbReference>
<keyword evidence="4" id="KW-0539">Nucleus</keyword>
<sequence>MQRQKIRRHRAIKSCRYCYVHKLKCNKALPCYTCSTMNTTSECIYGFNKNDNNSEEIKADNKSNEKSSRPLTTRGIDKTPKGTLVYRSKYFYPFFANSINDRVLSSHAYGLLSPSQKFKRNEITKFNRFTNPLDSIEDALALLPPSRETALSQVETYFDSVHPIIPILSKSKIMNALQTIKNTDNDQENINVPNLLLIMALFFCSSYAAVASGVIPDLLLCNKYYAGYRLLLEISEFPLRPQLESLKAFTIVNFVIDPNMVDATAYSSMLVRMGQQLGLHKMEDIQSKLLWGYLLYIEGSASVVSGFPYFTPGNLATETISPTPESKDQNGLSAAYTIGRWKVNAVFRNVMDLSGRQTISESDFLSTKKQIEKLYDEILEINDILRIEFPTYFTYLTSTLLVFLYRLHLRHTALSYWQSRKDKLLQKTDNQVNSAQPIDITSSLTTRHIYGDDVVHLSLLLLFHTYERLVQENTAKFVWYTRGSTVMQYLFVVIKDLYQNELKPCELNSFSEPLKKTVNTDIEEILKRDDVFFKFVLIDHVIGLLELKLAALWNDEDLYKFILVKAIKEKVWQVFRTQLGHNKNRIEEVSKCKLFVSGEKHLQNLKSINFEDYIDNWESDIVLLEMNKILVNWIDDLQG</sequence>
<dbReference type="eggNOG" id="ENOG502S5V9">
    <property type="taxonomic scope" value="Eukaryota"/>
</dbReference>
<dbReference type="InterPro" id="IPR036864">
    <property type="entry name" value="Zn2-C6_fun-type_DNA-bd_sf"/>
</dbReference>
<keyword evidence="3" id="KW-0862">Zinc</keyword>
<dbReference type="PANTHER" id="PTHR31001">
    <property type="entry name" value="UNCHARACTERIZED TRANSCRIPTIONAL REGULATORY PROTEIN"/>
    <property type="match status" value="1"/>
</dbReference>
<protein>
    <recommendedName>
        <fullName evidence="6">Zn(2)-C6 fungal-type domain-containing protein</fullName>
    </recommendedName>
</protein>
<name>A0A1Q3A5N0_ZYGRO</name>
<keyword evidence="5" id="KW-1133">Transmembrane helix</keyword>
<evidence type="ECO:0000313" key="7">
    <source>
        <dbReference type="EMBL" id="GAV51012.1"/>
    </source>
</evidence>
<feature type="transmembrane region" description="Helical" evidence="5">
    <location>
        <begin position="195"/>
        <end position="215"/>
    </location>
</feature>
<keyword evidence="5" id="KW-0812">Transmembrane</keyword>
<dbReference type="InterPro" id="IPR001138">
    <property type="entry name" value="Zn2Cys6_DnaBD"/>
</dbReference>
<dbReference type="SMART" id="SM00066">
    <property type="entry name" value="GAL4"/>
    <property type="match status" value="1"/>
</dbReference>
<reference evidence="7 8" key="1">
    <citation type="submission" date="2016-08" db="EMBL/GenBank/DDBJ databases">
        <title>Draft genome sequence of allopolyploid Zygosaccharomyces rouxii.</title>
        <authorList>
            <person name="Watanabe J."/>
            <person name="Uehara K."/>
            <person name="Mogi Y."/>
            <person name="Tsukioka Y."/>
        </authorList>
    </citation>
    <scope>NUCLEOTIDE SEQUENCE [LARGE SCALE GENOMIC DNA]</scope>
    <source>
        <strain evidence="7 8">NBRC 110957</strain>
    </source>
</reference>
<evidence type="ECO:0000256" key="1">
    <source>
        <dbReference type="ARBA" id="ARBA00004123"/>
    </source>
</evidence>